<accession>A0A6A6JKJ3</accession>
<feature type="region of interest" description="Disordered" evidence="1">
    <location>
        <begin position="130"/>
        <end position="155"/>
    </location>
</feature>
<gene>
    <name evidence="2" type="ORF">EI97DRAFT_442030</name>
</gene>
<evidence type="ECO:0000313" key="2">
    <source>
        <dbReference type="EMBL" id="KAF2276633.1"/>
    </source>
</evidence>
<evidence type="ECO:0000313" key="3">
    <source>
        <dbReference type="Proteomes" id="UP000800097"/>
    </source>
</evidence>
<reference evidence="2" key="1">
    <citation type="journal article" date="2020" name="Stud. Mycol.">
        <title>101 Dothideomycetes genomes: a test case for predicting lifestyles and emergence of pathogens.</title>
        <authorList>
            <person name="Haridas S."/>
            <person name="Albert R."/>
            <person name="Binder M."/>
            <person name="Bloem J."/>
            <person name="Labutti K."/>
            <person name="Salamov A."/>
            <person name="Andreopoulos B."/>
            <person name="Baker S."/>
            <person name="Barry K."/>
            <person name="Bills G."/>
            <person name="Bluhm B."/>
            <person name="Cannon C."/>
            <person name="Castanera R."/>
            <person name="Culley D."/>
            <person name="Daum C."/>
            <person name="Ezra D."/>
            <person name="Gonzalez J."/>
            <person name="Henrissat B."/>
            <person name="Kuo A."/>
            <person name="Liang C."/>
            <person name="Lipzen A."/>
            <person name="Lutzoni F."/>
            <person name="Magnuson J."/>
            <person name="Mondo S."/>
            <person name="Nolan M."/>
            <person name="Ohm R."/>
            <person name="Pangilinan J."/>
            <person name="Park H.-J."/>
            <person name="Ramirez L."/>
            <person name="Alfaro M."/>
            <person name="Sun H."/>
            <person name="Tritt A."/>
            <person name="Yoshinaga Y."/>
            <person name="Zwiers L.-H."/>
            <person name="Turgeon B."/>
            <person name="Goodwin S."/>
            <person name="Spatafora J."/>
            <person name="Crous P."/>
            <person name="Grigoriev I."/>
        </authorList>
    </citation>
    <scope>NUCLEOTIDE SEQUENCE</scope>
    <source>
        <strain evidence="2">CBS 379.55</strain>
    </source>
</reference>
<protein>
    <submittedName>
        <fullName evidence="2">Uncharacterized protein</fullName>
    </submittedName>
</protein>
<proteinExistence type="predicted"/>
<organism evidence="2 3">
    <name type="scientific">Westerdykella ornata</name>
    <dbReference type="NCBI Taxonomy" id="318751"/>
    <lineage>
        <taxon>Eukaryota</taxon>
        <taxon>Fungi</taxon>
        <taxon>Dikarya</taxon>
        <taxon>Ascomycota</taxon>
        <taxon>Pezizomycotina</taxon>
        <taxon>Dothideomycetes</taxon>
        <taxon>Pleosporomycetidae</taxon>
        <taxon>Pleosporales</taxon>
        <taxon>Sporormiaceae</taxon>
        <taxon>Westerdykella</taxon>
    </lineage>
</organism>
<sequence length="210" mass="22921">MTSERAKGKGSQETVIAFIKLLLAASDACLCPLYRQQILVAIPVMSFFIQRVYVGVNFRLTLAKPTVLASLTTSCCIRKAAGIVNKSGKRHKPRDHNSRDPMSCFDIGASSAPEGAVQGVVVGAQHLVGERRRPRKTSVTARSGTPTPATPPTSLGSFFPHEPPLFFWAYLIILLNFSQQASSQDDGSVVVYAALLRRCRENPEVIEHCH</sequence>
<keyword evidence="3" id="KW-1185">Reference proteome</keyword>
<dbReference type="EMBL" id="ML986492">
    <property type="protein sequence ID" value="KAF2276633.1"/>
    <property type="molecule type" value="Genomic_DNA"/>
</dbReference>
<dbReference type="AlphaFoldDB" id="A0A6A6JKJ3"/>
<name>A0A6A6JKJ3_WESOR</name>
<dbReference type="RefSeq" id="XP_033654172.1">
    <property type="nucleotide sequence ID" value="XM_033799738.1"/>
</dbReference>
<dbReference type="GeneID" id="54552913"/>
<dbReference type="Proteomes" id="UP000800097">
    <property type="component" value="Unassembled WGS sequence"/>
</dbReference>
<evidence type="ECO:0000256" key="1">
    <source>
        <dbReference type="SAM" id="MobiDB-lite"/>
    </source>
</evidence>